<dbReference type="Proteomes" id="UP001597475">
    <property type="component" value="Unassembled WGS sequence"/>
</dbReference>
<protein>
    <submittedName>
        <fullName evidence="1">Uncharacterized protein</fullName>
    </submittedName>
</protein>
<gene>
    <name evidence="1" type="ORF">ACFSR9_12050</name>
</gene>
<sequence length="118" mass="13207">MLALSVIEVEEFTEEGRALRYIEHLPIYQLIATYLNANGGKDPKAKKLPANRAFVPEELMRPWEIPAHLQPLRFTAGEAQAILDALPHLKGGGNWVFQALVNRVMPLGEIRRAAGHED</sequence>
<reference evidence="2" key="1">
    <citation type="journal article" date="2019" name="Int. J. Syst. Evol. Microbiol.">
        <title>The Global Catalogue of Microorganisms (GCM) 10K type strain sequencing project: providing services to taxonomists for standard genome sequencing and annotation.</title>
        <authorList>
            <consortium name="The Broad Institute Genomics Platform"/>
            <consortium name="The Broad Institute Genome Sequencing Center for Infectious Disease"/>
            <person name="Wu L."/>
            <person name="Ma J."/>
        </authorList>
    </citation>
    <scope>NUCLEOTIDE SEQUENCE [LARGE SCALE GENOMIC DNA]</scope>
    <source>
        <strain evidence="2">KCTC 33842</strain>
    </source>
</reference>
<dbReference type="EMBL" id="JBHUMK010000052">
    <property type="protein sequence ID" value="MFD2610165.1"/>
    <property type="molecule type" value="Genomic_DNA"/>
</dbReference>
<name>A0ABW5P585_9DEIO</name>
<evidence type="ECO:0000313" key="1">
    <source>
        <dbReference type="EMBL" id="MFD2610165.1"/>
    </source>
</evidence>
<organism evidence="1 2">
    <name type="scientific">Deinococcus taklimakanensis</name>
    <dbReference type="NCBI Taxonomy" id="536443"/>
    <lineage>
        <taxon>Bacteria</taxon>
        <taxon>Thermotogati</taxon>
        <taxon>Deinococcota</taxon>
        <taxon>Deinococci</taxon>
        <taxon>Deinococcales</taxon>
        <taxon>Deinococcaceae</taxon>
        <taxon>Deinococcus</taxon>
    </lineage>
</organism>
<evidence type="ECO:0000313" key="2">
    <source>
        <dbReference type="Proteomes" id="UP001597475"/>
    </source>
</evidence>
<proteinExistence type="predicted"/>
<keyword evidence="2" id="KW-1185">Reference proteome</keyword>
<dbReference type="RefSeq" id="WP_386846126.1">
    <property type="nucleotide sequence ID" value="NZ_JBHUMK010000052.1"/>
</dbReference>
<accession>A0ABW5P585</accession>
<comment type="caution">
    <text evidence="1">The sequence shown here is derived from an EMBL/GenBank/DDBJ whole genome shotgun (WGS) entry which is preliminary data.</text>
</comment>